<feature type="compositionally biased region" description="Polar residues" evidence="1">
    <location>
        <begin position="1"/>
        <end position="23"/>
    </location>
</feature>
<protein>
    <submittedName>
        <fullName evidence="2">Uncharacterized protein</fullName>
    </submittedName>
</protein>
<evidence type="ECO:0000256" key="1">
    <source>
        <dbReference type="SAM" id="MobiDB-lite"/>
    </source>
</evidence>
<sequence length="603" mass="67062">MAPWSSSRLLNSNPRVESSSSIATVGPAPESPSKNRGKARITEADILDNAYGIPTLVATPQHGRSGPSASSSSKQTSSHGRSMSHPFPSFFNSKKKGSAPSPPEVALFDDDDDDDDDVSPEKNARARSSSRVPDRDFSTGKCMTCNSSVSWPKELHTFRCKVCMTVNDLQPYITTLSNDGRKLSGGSGKSTAHPGLNKSPVVRVAPLSVEKTRRLAERCITTYLINRLKHDETDSSNILSTSPRSPEHRMTEIPQEYEHPRHFTNQSGSQAIPIRPPPPPGYGNGIGDRSNQRPGPRSMPYSTSSLEVFSVPIWKNVIDWALVPTLGPWLLNHQVEALQIRQTDSRTQCAEDKIMSPKNLFRPLEEYIIASFSQFDCINTSFSTTRQGPTPRAGSQSETSLEELDPRMLMLGDIAENGSWWTGNQKEPPRRLVFNGLETQYVGILTAISPQSNHPRIDWPDLNEWYHIVSNPGRIWHRRLEELTLRRSSPVVQTPTDVELAEIEETIMEAQSHLQRTVLKATEGLLKRPGRPLKEPDNLRFLLIILANPLLYPGNGTPSRNAGVRIPPNDQRPEVDDPSTRGQPPLNYHQTLQRGLWSTLGNH</sequence>
<feature type="region of interest" description="Disordered" evidence="1">
    <location>
        <begin position="558"/>
        <end position="603"/>
    </location>
</feature>
<feature type="region of interest" description="Disordered" evidence="1">
    <location>
        <begin position="261"/>
        <end position="301"/>
    </location>
</feature>
<dbReference type="OrthoDB" id="8068875at2759"/>
<feature type="region of interest" description="Disordered" evidence="1">
    <location>
        <begin position="1"/>
        <end position="138"/>
    </location>
</feature>
<gene>
    <name evidence="2" type="ORF">DID88_009124</name>
</gene>
<evidence type="ECO:0000313" key="3">
    <source>
        <dbReference type="Proteomes" id="UP000249056"/>
    </source>
</evidence>
<keyword evidence="3" id="KW-1185">Reference proteome</keyword>
<accession>A0A395IFW7</accession>
<dbReference type="AlphaFoldDB" id="A0A395IFW7"/>
<feature type="compositionally biased region" description="Acidic residues" evidence="1">
    <location>
        <begin position="107"/>
        <end position="118"/>
    </location>
</feature>
<feature type="compositionally biased region" description="Low complexity" evidence="1">
    <location>
        <begin position="65"/>
        <end position="81"/>
    </location>
</feature>
<reference evidence="2 3" key="1">
    <citation type="submission" date="2018-06" db="EMBL/GenBank/DDBJ databases">
        <title>Genome Sequence of the Brown Rot Fungal Pathogen Monilinia fructigena.</title>
        <authorList>
            <person name="Landi L."/>
            <person name="De Miccolis Angelini R.M."/>
            <person name="Pollastro S."/>
            <person name="Abate D."/>
            <person name="Faretra F."/>
            <person name="Romanazzi G."/>
        </authorList>
    </citation>
    <scope>NUCLEOTIDE SEQUENCE [LARGE SCALE GENOMIC DNA]</scope>
    <source>
        <strain evidence="2 3">Mfrg269</strain>
    </source>
</reference>
<evidence type="ECO:0000313" key="2">
    <source>
        <dbReference type="EMBL" id="RAL58814.1"/>
    </source>
</evidence>
<comment type="caution">
    <text evidence="2">The sequence shown here is derived from an EMBL/GenBank/DDBJ whole genome shotgun (WGS) entry which is preliminary data.</text>
</comment>
<name>A0A395IFW7_9HELO</name>
<dbReference type="EMBL" id="QKRW01000068">
    <property type="protein sequence ID" value="RAL58814.1"/>
    <property type="molecule type" value="Genomic_DNA"/>
</dbReference>
<proteinExistence type="predicted"/>
<organism evidence="2 3">
    <name type="scientific">Monilinia fructigena</name>
    <dbReference type="NCBI Taxonomy" id="38457"/>
    <lineage>
        <taxon>Eukaryota</taxon>
        <taxon>Fungi</taxon>
        <taxon>Dikarya</taxon>
        <taxon>Ascomycota</taxon>
        <taxon>Pezizomycotina</taxon>
        <taxon>Leotiomycetes</taxon>
        <taxon>Helotiales</taxon>
        <taxon>Sclerotiniaceae</taxon>
        <taxon>Monilinia</taxon>
    </lineage>
</organism>
<dbReference type="Proteomes" id="UP000249056">
    <property type="component" value="Unassembled WGS sequence"/>
</dbReference>